<evidence type="ECO:0000256" key="10">
    <source>
        <dbReference type="RuleBase" id="RU000304"/>
    </source>
</evidence>
<evidence type="ECO:0000313" key="13">
    <source>
        <dbReference type="Proteomes" id="UP000886520"/>
    </source>
</evidence>
<dbReference type="InterPro" id="IPR000719">
    <property type="entry name" value="Prot_kinase_dom"/>
</dbReference>
<evidence type="ECO:0000256" key="7">
    <source>
        <dbReference type="ARBA" id="ARBA00047899"/>
    </source>
</evidence>
<comment type="catalytic activity">
    <reaction evidence="7">
        <text>L-threonyl-[protein] + ATP = O-phospho-L-threonyl-[protein] + ADP + H(+)</text>
        <dbReference type="Rhea" id="RHEA:46608"/>
        <dbReference type="Rhea" id="RHEA-COMP:11060"/>
        <dbReference type="Rhea" id="RHEA-COMP:11605"/>
        <dbReference type="ChEBI" id="CHEBI:15378"/>
        <dbReference type="ChEBI" id="CHEBI:30013"/>
        <dbReference type="ChEBI" id="CHEBI:30616"/>
        <dbReference type="ChEBI" id="CHEBI:61977"/>
        <dbReference type="ChEBI" id="CHEBI:456216"/>
        <dbReference type="EC" id="2.7.11.1"/>
    </reaction>
</comment>
<evidence type="ECO:0000256" key="8">
    <source>
        <dbReference type="ARBA" id="ARBA00048679"/>
    </source>
</evidence>
<dbReference type="AlphaFoldDB" id="A0A9D4ZRE3"/>
<dbReference type="GO" id="GO:0005737">
    <property type="term" value="C:cytoplasm"/>
    <property type="evidence" value="ECO:0007669"/>
    <property type="project" value="TreeGrafter"/>
</dbReference>
<dbReference type="GO" id="GO:0035556">
    <property type="term" value="P:intracellular signal transduction"/>
    <property type="evidence" value="ECO:0007669"/>
    <property type="project" value="TreeGrafter"/>
</dbReference>
<name>A0A9D4ZRE3_ADICA</name>
<dbReference type="Pfam" id="PF00069">
    <property type="entry name" value="Pkinase"/>
    <property type="match status" value="1"/>
</dbReference>
<dbReference type="InterPro" id="IPR011009">
    <property type="entry name" value="Kinase-like_dom_sf"/>
</dbReference>
<reference evidence="12" key="1">
    <citation type="submission" date="2021-01" db="EMBL/GenBank/DDBJ databases">
        <title>Adiantum capillus-veneris genome.</title>
        <authorList>
            <person name="Fang Y."/>
            <person name="Liao Q."/>
        </authorList>
    </citation>
    <scope>NUCLEOTIDE SEQUENCE</scope>
    <source>
        <strain evidence="12">H3</strain>
        <tissue evidence="12">Leaf</tissue>
    </source>
</reference>
<comment type="caution">
    <text evidence="12">The sequence shown here is derived from an EMBL/GenBank/DDBJ whole genome shotgun (WGS) entry which is preliminary data.</text>
</comment>
<dbReference type="EMBL" id="JABFUD020000002">
    <property type="protein sequence ID" value="KAI5083216.1"/>
    <property type="molecule type" value="Genomic_DNA"/>
</dbReference>
<feature type="binding site" evidence="9">
    <location>
        <position position="54"/>
    </location>
    <ligand>
        <name>ATP</name>
        <dbReference type="ChEBI" id="CHEBI:30616"/>
    </ligand>
</feature>
<evidence type="ECO:0000256" key="9">
    <source>
        <dbReference type="PROSITE-ProRule" id="PRU10141"/>
    </source>
</evidence>
<evidence type="ECO:0000256" key="5">
    <source>
        <dbReference type="ARBA" id="ARBA00022777"/>
    </source>
</evidence>
<dbReference type="SUPFAM" id="SSF56112">
    <property type="entry name" value="Protein kinase-like (PK-like)"/>
    <property type="match status" value="1"/>
</dbReference>
<evidence type="ECO:0000256" key="6">
    <source>
        <dbReference type="ARBA" id="ARBA00022840"/>
    </source>
</evidence>
<dbReference type="EC" id="2.7.11.1" evidence="1"/>
<feature type="domain" description="Protein kinase" evidence="11">
    <location>
        <begin position="25"/>
        <end position="286"/>
    </location>
</feature>
<proteinExistence type="inferred from homology"/>
<dbReference type="FunFam" id="1.10.510.10:FF:000582">
    <property type="entry name" value="Serine/threonine-protein kinase GRIK1 isoform A"/>
    <property type="match status" value="1"/>
</dbReference>
<dbReference type="PROSITE" id="PS00107">
    <property type="entry name" value="PROTEIN_KINASE_ATP"/>
    <property type="match status" value="1"/>
</dbReference>
<dbReference type="PANTHER" id="PTHR24346:SF39">
    <property type="entry name" value="SERINE_THREONINE-PROTEIN KINASE GRIK1-RELATED"/>
    <property type="match status" value="1"/>
</dbReference>
<evidence type="ECO:0000256" key="4">
    <source>
        <dbReference type="ARBA" id="ARBA00022741"/>
    </source>
</evidence>
<dbReference type="SMART" id="SM00220">
    <property type="entry name" value="S_TKc"/>
    <property type="match status" value="1"/>
</dbReference>
<evidence type="ECO:0000256" key="3">
    <source>
        <dbReference type="ARBA" id="ARBA00022679"/>
    </source>
</evidence>
<dbReference type="FunFam" id="3.30.200.20:FF:000206">
    <property type="entry name" value="Serine/threonine-protein kinase Ssp1"/>
    <property type="match status" value="1"/>
</dbReference>
<dbReference type="GO" id="GO:0004674">
    <property type="term" value="F:protein serine/threonine kinase activity"/>
    <property type="evidence" value="ECO:0007669"/>
    <property type="project" value="UniProtKB-KW"/>
</dbReference>
<dbReference type="OrthoDB" id="68483at2759"/>
<protein>
    <recommendedName>
        <fullName evidence="1">non-specific serine/threonine protein kinase</fullName>
        <ecNumber evidence="1">2.7.11.1</ecNumber>
    </recommendedName>
</protein>
<evidence type="ECO:0000313" key="12">
    <source>
        <dbReference type="EMBL" id="KAI5083216.1"/>
    </source>
</evidence>
<dbReference type="Gene3D" id="1.10.510.10">
    <property type="entry name" value="Transferase(Phosphotransferase) domain 1"/>
    <property type="match status" value="1"/>
</dbReference>
<evidence type="ECO:0000259" key="11">
    <source>
        <dbReference type="PROSITE" id="PS50011"/>
    </source>
</evidence>
<organism evidence="12 13">
    <name type="scientific">Adiantum capillus-veneris</name>
    <name type="common">Maidenhair fern</name>
    <dbReference type="NCBI Taxonomy" id="13818"/>
    <lineage>
        <taxon>Eukaryota</taxon>
        <taxon>Viridiplantae</taxon>
        <taxon>Streptophyta</taxon>
        <taxon>Embryophyta</taxon>
        <taxon>Tracheophyta</taxon>
        <taxon>Polypodiopsida</taxon>
        <taxon>Polypodiidae</taxon>
        <taxon>Polypodiales</taxon>
        <taxon>Pteridineae</taxon>
        <taxon>Pteridaceae</taxon>
        <taxon>Vittarioideae</taxon>
        <taxon>Adiantum</taxon>
    </lineage>
</organism>
<dbReference type="PROSITE" id="PS00108">
    <property type="entry name" value="PROTEIN_KINASE_ST"/>
    <property type="match status" value="1"/>
</dbReference>
<keyword evidence="3" id="KW-0808">Transferase</keyword>
<comment type="similarity">
    <text evidence="10">Belongs to the protein kinase superfamily.</text>
</comment>
<accession>A0A9D4ZRE3</accession>
<gene>
    <name evidence="12" type="ORF">GOP47_0002959</name>
</gene>
<comment type="catalytic activity">
    <reaction evidence="8">
        <text>L-seryl-[protein] + ATP = O-phospho-L-seryl-[protein] + ADP + H(+)</text>
        <dbReference type="Rhea" id="RHEA:17989"/>
        <dbReference type="Rhea" id="RHEA-COMP:9863"/>
        <dbReference type="Rhea" id="RHEA-COMP:11604"/>
        <dbReference type="ChEBI" id="CHEBI:15378"/>
        <dbReference type="ChEBI" id="CHEBI:29999"/>
        <dbReference type="ChEBI" id="CHEBI:30616"/>
        <dbReference type="ChEBI" id="CHEBI:83421"/>
        <dbReference type="ChEBI" id="CHEBI:456216"/>
        <dbReference type="EC" id="2.7.11.1"/>
    </reaction>
</comment>
<keyword evidence="4 9" id="KW-0547">Nucleotide-binding</keyword>
<keyword evidence="2 10" id="KW-0723">Serine/threonine-protein kinase</keyword>
<dbReference type="PANTHER" id="PTHR24346">
    <property type="entry name" value="MAP/MICROTUBULE AFFINITY-REGULATING KINASE"/>
    <property type="match status" value="1"/>
</dbReference>
<dbReference type="CDD" id="cd14008">
    <property type="entry name" value="STKc_LKB1_CaMKK"/>
    <property type="match status" value="1"/>
</dbReference>
<dbReference type="Proteomes" id="UP000886520">
    <property type="component" value="Chromosome 3"/>
</dbReference>
<keyword evidence="6 9" id="KW-0067">ATP-binding</keyword>
<keyword evidence="5" id="KW-0418">Kinase</keyword>
<dbReference type="InterPro" id="IPR008271">
    <property type="entry name" value="Ser/Thr_kinase_AS"/>
</dbReference>
<dbReference type="GO" id="GO:0005524">
    <property type="term" value="F:ATP binding"/>
    <property type="evidence" value="ECO:0007669"/>
    <property type="project" value="UniProtKB-UniRule"/>
</dbReference>
<evidence type="ECO:0000256" key="2">
    <source>
        <dbReference type="ARBA" id="ARBA00022527"/>
    </source>
</evidence>
<evidence type="ECO:0000256" key="1">
    <source>
        <dbReference type="ARBA" id="ARBA00012513"/>
    </source>
</evidence>
<dbReference type="InterPro" id="IPR017441">
    <property type="entry name" value="Protein_kinase_ATP_BS"/>
</dbReference>
<dbReference type="PROSITE" id="PS50011">
    <property type="entry name" value="PROTEIN_KINASE_DOM"/>
    <property type="match status" value="1"/>
</dbReference>
<sequence>MLFEVMCFGHHLRQDYSGKKMINNYVREGNIGIGSYSKVVLCRNVADEELYAMKIVQKSRLRRIKVAPTETALTDVYKEVSIMKELDHPNIVKLIEVIDDSECDRLYMILEYIEGRCMFEGSGPPGGIGEATARRYFKDVVTGIVYLHSRRIIHGDIKPENLLISASGHVKICDFSVSQRFQGNNDELRRSPGTPVYTAPECITGATYRGRAADVWALGVTLYCMIMGTYPFIGDTLQSTYDEIVHGTLKLPEGLTPQLADLLEGLLCKDPIDRMTLDKVIQHWFYMESP</sequence>
<keyword evidence="13" id="KW-1185">Reference proteome</keyword>